<evidence type="ECO:0000256" key="3">
    <source>
        <dbReference type="SAM" id="MobiDB-lite"/>
    </source>
</evidence>
<feature type="domain" description="Remorin C-terminal" evidence="4">
    <location>
        <begin position="267"/>
        <end position="361"/>
    </location>
</feature>
<protein>
    <recommendedName>
        <fullName evidence="4">Remorin C-terminal domain-containing protein</fullName>
    </recommendedName>
</protein>
<dbReference type="PANTHER" id="PTHR31471">
    <property type="entry name" value="OS02G0116800 PROTEIN"/>
    <property type="match status" value="1"/>
</dbReference>
<organism evidence="5 6">
    <name type="scientific">Erythroxylum novogranatense</name>
    <dbReference type="NCBI Taxonomy" id="1862640"/>
    <lineage>
        <taxon>Eukaryota</taxon>
        <taxon>Viridiplantae</taxon>
        <taxon>Streptophyta</taxon>
        <taxon>Embryophyta</taxon>
        <taxon>Tracheophyta</taxon>
        <taxon>Spermatophyta</taxon>
        <taxon>Magnoliopsida</taxon>
        <taxon>eudicotyledons</taxon>
        <taxon>Gunneridae</taxon>
        <taxon>Pentapetalae</taxon>
        <taxon>rosids</taxon>
        <taxon>fabids</taxon>
        <taxon>Malpighiales</taxon>
        <taxon>Erythroxylaceae</taxon>
        <taxon>Erythroxylum</taxon>
    </lineage>
</organism>
<evidence type="ECO:0000256" key="2">
    <source>
        <dbReference type="SAM" id="Coils"/>
    </source>
</evidence>
<feature type="compositionally biased region" description="Basic and acidic residues" evidence="3">
    <location>
        <begin position="218"/>
        <end position="229"/>
    </location>
</feature>
<keyword evidence="2" id="KW-0175">Coiled coil</keyword>
<feature type="coiled-coil region" evidence="2">
    <location>
        <begin position="301"/>
        <end position="343"/>
    </location>
</feature>
<dbReference type="AlphaFoldDB" id="A0AAV8TUW6"/>
<reference evidence="5 6" key="1">
    <citation type="submission" date="2021-09" db="EMBL/GenBank/DDBJ databases">
        <title>Genomic insights and catalytic innovation underlie evolution of tropane alkaloids biosynthesis.</title>
        <authorList>
            <person name="Wang Y.-J."/>
            <person name="Tian T."/>
            <person name="Huang J.-P."/>
            <person name="Huang S.-X."/>
        </authorList>
    </citation>
    <scope>NUCLEOTIDE SEQUENCE [LARGE SCALE GENOMIC DNA]</scope>
    <source>
        <strain evidence="5">KIB-2018</strain>
        <tissue evidence="5">Leaf</tissue>
    </source>
</reference>
<feature type="region of interest" description="Disordered" evidence="3">
    <location>
        <begin position="1"/>
        <end position="26"/>
    </location>
</feature>
<evidence type="ECO:0000313" key="6">
    <source>
        <dbReference type="Proteomes" id="UP001159364"/>
    </source>
</evidence>
<comment type="caution">
    <text evidence="5">The sequence shown here is derived from an EMBL/GenBank/DDBJ whole genome shotgun (WGS) entry which is preliminary data.</text>
</comment>
<feature type="region of interest" description="Disordered" evidence="3">
    <location>
        <begin position="165"/>
        <end position="229"/>
    </location>
</feature>
<dbReference type="PANTHER" id="PTHR31471:SF13">
    <property type="entry name" value="REMORIN FAMILY PROTEIN"/>
    <property type="match status" value="1"/>
</dbReference>
<gene>
    <name evidence="5" type="ORF">K2173_021319</name>
</gene>
<dbReference type="EMBL" id="JAIWQS010000003">
    <property type="protein sequence ID" value="KAJ8770672.1"/>
    <property type="molecule type" value="Genomic_DNA"/>
</dbReference>
<accession>A0AAV8TUW6</accession>
<dbReference type="InterPro" id="IPR005516">
    <property type="entry name" value="Remorin_C"/>
</dbReference>
<dbReference type="Pfam" id="PF03763">
    <property type="entry name" value="Remorin_C"/>
    <property type="match status" value="1"/>
</dbReference>
<proteinExistence type="inferred from homology"/>
<dbReference type="Proteomes" id="UP001159364">
    <property type="component" value="Linkage Group LG03"/>
</dbReference>
<evidence type="ECO:0000256" key="1">
    <source>
        <dbReference type="ARBA" id="ARBA00005711"/>
    </source>
</evidence>
<evidence type="ECO:0000259" key="4">
    <source>
        <dbReference type="Pfam" id="PF03763"/>
    </source>
</evidence>
<feature type="compositionally biased region" description="Polar residues" evidence="3">
    <location>
        <begin position="1"/>
        <end position="23"/>
    </location>
</feature>
<sequence length="380" mass="42345">MKQNLVSSESLGTFPSPGVSSYQDKGWCSERVPRQSRGDRRHIGVLRPFYSGRALPSKWDDAERWICSPVFGYNAATSQSRLQRRPKSKSGPIVPPGVGQYSNCSPSLQIFDGASLKNFMKTPFSTGVLMPNGVAIRYGGVGNDGHATVASLPWSDVVSECSLPSSQDEKLDDVNNEQSLITRDISRRDMATQMSPEGTNHSSTTGSSSPPTNPPELESQKDNTSKMEVREVRVDKRSTMINRWSKRPSCISNKGSAGLKDYKENYRQARKSSWDISDAASDFSKLQREEAKITAWENLQKAKADAAVRKLEMKLEKKRSSSMDKILSKLRSAEMRAEEMRSSILVPNDHQIPKTSHKFPFLHKLAQFRSLSSCFLSDAL</sequence>
<comment type="similarity">
    <text evidence="1">Belongs to the remorin family.</text>
</comment>
<evidence type="ECO:0000313" key="5">
    <source>
        <dbReference type="EMBL" id="KAJ8770672.1"/>
    </source>
</evidence>
<name>A0AAV8TUW6_9ROSI</name>
<feature type="compositionally biased region" description="Low complexity" evidence="3">
    <location>
        <begin position="198"/>
        <end position="210"/>
    </location>
</feature>
<keyword evidence="6" id="KW-1185">Reference proteome</keyword>